<dbReference type="Gene3D" id="3.40.50.150">
    <property type="entry name" value="Vaccinia Virus protein VP39"/>
    <property type="match status" value="1"/>
</dbReference>
<feature type="non-terminal residue" evidence="2">
    <location>
        <position position="1"/>
    </location>
</feature>
<feature type="non-terminal residue" evidence="2">
    <location>
        <position position="106"/>
    </location>
</feature>
<dbReference type="GO" id="GO:0032259">
    <property type="term" value="P:methylation"/>
    <property type="evidence" value="ECO:0007669"/>
    <property type="project" value="UniProtKB-KW"/>
</dbReference>
<accession>A0A6G3WNX4</accession>
<reference evidence="2" key="1">
    <citation type="submission" date="2020-01" db="EMBL/GenBank/DDBJ databases">
        <title>Insect and environment-associated Actinomycetes.</title>
        <authorList>
            <person name="Currrie C."/>
            <person name="Chevrette M."/>
            <person name="Carlson C."/>
            <person name="Stubbendieck R."/>
            <person name="Wendt-Pienkowski E."/>
        </authorList>
    </citation>
    <scope>NUCLEOTIDE SEQUENCE</scope>
    <source>
        <strain evidence="2">SID7499</strain>
    </source>
</reference>
<dbReference type="Pfam" id="PF13649">
    <property type="entry name" value="Methyltransf_25"/>
    <property type="match status" value="1"/>
</dbReference>
<gene>
    <name evidence="2" type="ORF">G3M58_12200</name>
</gene>
<dbReference type="GO" id="GO:0008168">
    <property type="term" value="F:methyltransferase activity"/>
    <property type="evidence" value="ECO:0007669"/>
    <property type="project" value="UniProtKB-KW"/>
</dbReference>
<dbReference type="CDD" id="cd02440">
    <property type="entry name" value="AdoMet_MTases"/>
    <property type="match status" value="1"/>
</dbReference>
<dbReference type="EMBL" id="JAAGMN010001291">
    <property type="protein sequence ID" value="NEE07206.1"/>
    <property type="molecule type" value="Genomic_DNA"/>
</dbReference>
<dbReference type="SUPFAM" id="SSF53335">
    <property type="entry name" value="S-adenosyl-L-methionine-dependent methyltransferases"/>
    <property type="match status" value="1"/>
</dbReference>
<evidence type="ECO:0000259" key="1">
    <source>
        <dbReference type="Pfam" id="PF13649"/>
    </source>
</evidence>
<dbReference type="InterPro" id="IPR041698">
    <property type="entry name" value="Methyltransf_25"/>
</dbReference>
<proteinExistence type="predicted"/>
<name>A0A6G3WNX4_9ACTN</name>
<evidence type="ECO:0000313" key="2">
    <source>
        <dbReference type="EMBL" id="NEE07206.1"/>
    </source>
</evidence>
<sequence>GVETDPEAVARGRKLAEQRGLGDRVRFHEVPAADWAEEGYDLAVSIGSSHAWPGTTREALTALAATVRPGGRVLFGEGVWLKEPTPAALEGVGAGPGDFGSLLELI</sequence>
<dbReference type="InterPro" id="IPR029063">
    <property type="entry name" value="SAM-dependent_MTases_sf"/>
</dbReference>
<keyword evidence="2" id="KW-0489">Methyltransferase</keyword>
<feature type="domain" description="Methyltransferase" evidence="1">
    <location>
        <begin position="1"/>
        <end position="71"/>
    </location>
</feature>
<organism evidence="2">
    <name type="scientific">Streptomyces sp. SID7499</name>
    <dbReference type="NCBI Taxonomy" id="2706086"/>
    <lineage>
        <taxon>Bacteria</taxon>
        <taxon>Bacillati</taxon>
        <taxon>Actinomycetota</taxon>
        <taxon>Actinomycetes</taxon>
        <taxon>Kitasatosporales</taxon>
        <taxon>Streptomycetaceae</taxon>
        <taxon>Streptomyces</taxon>
    </lineage>
</organism>
<keyword evidence="2" id="KW-0808">Transferase</keyword>
<comment type="caution">
    <text evidence="2">The sequence shown here is derived from an EMBL/GenBank/DDBJ whole genome shotgun (WGS) entry which is preliminary data.</text>
</comment>
<protein>
    <submittedName>
        <fullName evidence="2">Class I SAM-dependent methyltransferase</fullName>
    </submittedName>
</protein>
<dbReference type="AlphaFoldDB" id="A0A6G3WNX4"/>